<dbReference type="UniPathway" id="UPA00094"/>
<reference evidence="9 10" key="1">
    <citation type="submission" date="2017-02" db="EMBL/GenBank/DDBJ databases">
        <title>Clonality and virulence of isolates of VRE in Hematopoietic Stem Cell Transplanted (HSCT) patients.</title>
        <authorList>
            <person name="Marchi A.P."/>
            <person name="Martins R.C."/>
            <person name="Marie S.K."/>
            <person name="Levin A.S."/>
            <person name="Costa S.F."/>
        </authorList>
    </citation>
    <scope>NUCLEOTIDE SEQUENCE [LARGE SCALE GENOMIC DNA]</scope>
    <source>
        <strain evidence="9 10">LIM1759</strain>
    </source>
</reference>
<dbReference type="PROSITE" id="PS00188">
    <property type="entry name" value="BIOTIN"/>
    <property type="match status" value="1"/>
</dbReference>
<dbReference type="GO" id="GO:0006633">
    <property type="term" value="P:fatty acid biosynthetic process"/>
    <property type="evidence" value="ECO:0007669"/>
    <property type="project" value="UniProtKB-UniPathway"/>
</dbReference>
<dbReference type="InterPro" id="IPR050709">
    <property type="entry name" value="Biotin_Carboxyl_Carrier/Decarb"/>
</dbReference>
<dbReference type="AlphaFoldDB" id="A0A1S8KUD0"/>
<dbReference type="CDD" id="cd06850">
    <property type="entry name" value="biotinyl_domain"/>
    <property type="match status" value="1"/>
</dbReference>
<dbReference type="Proteomes" id="UP000191171">
    <property type="component" value="Unassembled WGS sequence"/>
</dbReference>
<evidence type="ECO:0000256" key="6">
    <source>
        <dbReference type="ARBA" id="ARBA00023160"/>
    </source>
</evidence>
<keyword evidence="7 8" id="KW-0092">Biotin</keyword>
<dbReference type="InterPro" id="IPR011053">
    <property type="entry name" value="Single_hybrid_motif"/>
</dbReference>
<dbReference type="Gene3D" id="2.40.50.100">
    <property type="match status" value="1"/>
</dbReference>
<dbReference type="PROSITE" id="PS50968">
    <property type="entry name" value="BIOTINYL_LIPOYL"/>
    <property type="match status" value="1"/>
</dbReference>
<keyword evidence="4 8" id="KW-0276">Fatty acid metabolism</keyword>
<evidence type="ECO:0000256" key="4">
    <source>
        <dbReference type="ARBA" id="ARBA00022832"/>
    </source>
</evidence>
<keyword evidence="6 8" id="KW-0275">Fatty acid biosynthesis</keyword>
<dbReference type="PANTHER" id="PTHR45266:SF3">
    <property type="entry name" value="OXALOACETATE DECARBOXYLASE ALPHA CHAIN"/>
    <property type="match status" value="1"/>
</dbReference>
<dbReference type="EMBL" id="MVGJ01000018">
    <property type="protein sequence ID" value="OOL83356.1"/>
    <property type="molecule type" value="Genomic_DNA"/>
</dbReference>
<protein>
    <recommendedName>
        <fullName evidence="2 8">Biotin carboxyl carrier protein of acetyl-CoA carboxylase</fullName>
    </recommendedName>
</protein>
<comment type="pathway">
    <text evidence="1 8">Lipid metabolism; fatty acid biosynthesis.</text>
</comment>
<comment type="function">
    <text evidence="8">This protein is a component of the acetyl coenzyme A carboxylase complex; first, biotin carboxylase catalyzes the carboxylation of the carrier protein and then the transcarboxylase transfers the carboxyl group to form malonyl-CoA.</text>
</comment>
<evidence type="ECO:0000256" key="2">
    <source>
        <dbReference type="ARBA" id="ARBA00017562"/>
    </source>
</evidence>
<organism evidence="9 10">
    <name type="scientific">Enterococcus faecium</name>
    <name type="common">Streptococcus faecium</name>
    <dbReference type="NCBI Taxonomy" id="1352"/>
    <lineage>
        <taxon>Bacteria</taxon>
        <taxon>Bacillati</taxon>
        <taxon>Bacillota</taxon>
        <taxon>Bacilli</taxon>
        <taxon>Lactobacillales</taxon>
        <taxon>Enterococcaceae</taxon>
        <taxon>Enterococcus</taxon>
    </lineage>
</organism>
<dbReference type="SUPFAM" id="SSF51230">
    <property type="entry name" value="Single hybrid motif"/>
    <property type="match status" value="1"/>
</dbReference>
<dbReference type="NCBIfam" id="TIGR00531">
    <property type="entry name" value="BCCP"/>
    <property type="match status" value="1"/>
</dbReference>
<accession>A0A1S8KUD0</accession>
<name>A0A1S8KUD0_ENTFC</name>
<dbReference type="InterPro" id="IPR001882">
    <property type="entry name" value="Biotin_BS"/>
</dbReference>
<dbReference type="GO" id="GO:0009317">
    <property type="term" value="C:acetyl-CoA carboxylase complex"/>
    <property type="evidence" value="ECO:0007669"/>
    <property type="project" value="InterPro"/>
</dbReference>
<keyword evidence="3 8" id="KW-0444">Lipid biosynthesis</keyword>
<evidence type="ECO:0000313" key="9">
    <source>
        <dbReference type="EMBL" id="OOL83356.1"/>
    </source>
</evidence>
<evidence type="ECO:0000256" key="8">
    <source>
        <dbReference type="RuleBase" id="RU364072"/>
    </source>
</evidence>
<dbReference type="InterPro" id="IPR000089">
    <property type="entry name" value="Biotin_lipoyl"/>
</dbReference>
<gene>
    <name evidence="9" type="ORF">B1P95_04365</name>
</gene>
<dbReference type="PANTHER" id="PTHR45266">
    <property type="entry name" value="OXALOACETATE DECARBOXYLASE ALPHA CHAIN"/>
    <property type="match status" value="1"/>
</dbReference>
<evidence type="ECO:0000256" key="5">
    <source>
        <dbReference type="ARBA" id="ARBA00023098"/>
    </source>
</evidence>
<evidence type="ECO:0000256" key="1">
    <source>
        <dbReference type="ARBA" id="ARBA00005194"/>
    </source>
</evidence>
<evidence type="ECO:0000256" key="7">
    <source>
        <dbReference type="ARBA" id="ARBA00023267"/>
    </source>
</evidence>
<keyword evidence="5 8" id="KW-0443">Lipid metabolism</keyword>
<dbReference type="Pfam" id="PF00364">
    <property type="entry name" value="Biotin_lipoyl"/>
    <property type="match status" value="1"/>
</dbReference>
<dbReference type="GO" id="GO:0003989">
    <property type="term" value="F:acetyl-CoA carboxylase activity"/>
    <property type="evidence" value="ECO:0007669"/>
    <property type="project" value="InterPro"/>
</dbReference>
<comment type="caution">
    <text evidence="9">The sequence shown here is derived from an EMBL/GenBank/DDBJ whole genome shotgun (WGS) entry which is preliminary data.</text>
</comment>
<dbReference type="InterPro" id="IPR001249">
    <property type="entry name" value="AcCoA_biotinCC"/>
</dbReference>
<sequence length="167" mass="18614">MHETLGGIILDINEIRELVSQFDQSSLTEFDLREGQFELYMNKNKTSRGMNMVQTNETLPVSEPVNVIPEQATTAPEIMKEKESAVFDGIEVVSPIVGIVYLQPAPDKPAFKKVGDQVAKGEVICIIEAMKLMNEITSEADGVITEILVENESVVEYGQPLFRIQQK</sequence>
<evidence type="ECO:0000313" key="10">
    <source>
        <dbReference type="Proteomes" id="UP000191171"/>
    </source>
</evidence>
<dbReference type="PRINTS" id="PR01071">
    <property type="entry name" value="ACOABIOTINCC"/>
</dbReference>
<proteinExistence type="predicted"/>
<evidence type="ECO:0000256" key="3">
    <source>
        <dbReference type="ARBA" id="ARBA00022516"/>
    </source>
</evidence>